<evidence type="ECO:0008006" key="16">
    <source>
        <dbReference type="Google" id="ProtNLM"/>
    </source>
</evidence>
<keyword evidence="10" id="KW-0961">Cell wall biogenesis/degradation</keyword>
<evidence type="ECO:0000256" key="2">
    <source>
        <dbReference type="ARBA" id="ARBA00004236"/>
    </source>
</evidence>
<dbReference type="SUPFAM" id="SSF56601">
    <property type="entry name" value="beta-lactamase/transpeptidase-like"/>
    <property type="match status" value="2"/>
</dbReference>
<reference evidence="14 15" key="1">
    <citation type="submission" date="2020-08" db="EMBL/GenBank/DDBJ databases">
        <title>Genome public.</title>
        <authorList>
            <person name="Liu C."/>
            <person name="Sun Q."/>
        </authorList>
    </citation>
    <scope>NUCLEOTIDE SEQUENCE [LARGE SCALE GENOMIC DNA]</scope>
    <source>
        <strain evidence="14 15">NSJ-10</strain>
    </source>
</reference>
<sequence>MIKEFLNLIKENIVEHVKHRLFVVTLIVLVLFGVLIYRLFDLQIVNGEKYQESFTYKSVKTVSVKATRGNIYDCNGKLIAYNEASYTLSYNSATDLSEIAAAQGTTSNELRNDIVYKTILILEQNGDKISVSLPIKLTGKGFEFTVSGTSLNTFLMNVYSASSVDKLTDQQASSTAEDVFRYMRGKDLFNISDTYSDEAALKILAVRYEIWLNRYQQYMSVQLADGISEESYATIKENSNELPGMEVNVESHRVYNDAIYYAHIIGYIGNISNEEMDKYNENLDDSEKYTADDMIGKAGLESEFESYLRGKDGYQKMYVDNLGKVIEVIDSQDSVAGNDIYLTIDSDLQKYCYNALEKEITSILLAHIKNVTTSNDKDDIPITDVYFALFDNNIISIDDLAAKDATDLERSVNDTFQSSKSYTLGRLDDILNSSHIPLYNLTDQYQDYMEFICEQLSDAGIYSPGKISKTDDTYVSYINNNISLCEYLKYAISQGAIDISGISTKSDYYDTDEIYNVLTEYILKEFENNTSFDKLVFKYMIISGELTGSQVINLLYDQGILNMATDEDYSDYKAGSISSFDFMCKKIEQYEITPAMLALDPCSGSIVVTDPNSGAVKAMTSYPSYDNNQLTNSIDADYYAKITSDKTTPMYSRATMQQTAPGSTFKMITAFAAMNEGAIGINDVIQTKGYFDKTETPAKCWIYPSAHGTIGISKAIEESCNYFFYELGYRMATQDTGTYSDITGVERLQKYAGMFGFDSTSGIELPESKPQISDADAIRTAIGQGTNNFTATQLARYVTTLANSGTCYDLSLVSEIKDINGNVVYKNEHKVHNQLDFPAEQWNVVRQGMRQVVSVHTSSSALINQINVAVAGKTGTAQQSDARPNHALFVSFAPYENPEVTVTSVIPFGYSSGNAVELTGLVYAYLYDPDVLENTTITGNNALSD</sequence>
<accession>A0A8I0APB6</accession>
<evidence type="ECO:0000256" key="4">
    <source>
        <dbReference type="ARBA" id="ARBA00022475"/>
    </source>
</evidence>
<dbReference type="EMBL" id="JACOOX010000003">
    <property type="protein sequence ID" value="MBC5662448.1"/>
    <property type="molecule type" value="Genomic_DNA"/>
</dbReference>
<evidence type="ECO:0000313" key="15">
    <source>
        <dbReference type="Proteomes" id="UP000615234"/>
    </source>
</evidence>
<dbReference type="GO" id="GO:0005886">
    <property type="term" value="C:plasma membrane"/>
    <property type="evidence" value="ECO:0007669"/>
    <property type="project" value="UniProtKB-SubCell"/>
</dbReference>
<dbReference type="Pfam" id="PF00905">
    <property type="entry name" value="Transpeptidase"/>
    <property type="match status" value="1"/>
</dbReference>
<evidence type="ECO:0000256" key="8">
    <source>
        <dbReference type="ARBA" id="ARBA00022989"/>
    </source>
</evidence>
<comment type="subcellular location">
    <subcellularLocation>
        <location evidence="2">Cell membrane</location>
    </subcellularLocation>
    <subcellularLocation>
        <location evidence="1">Membrane</location>
        <topology evidence="1">Single-pass membrane protein</topology>
    </subcellularLocation>
</comment>
<keyword evidence="8 11" id="KW-1133">Transmembrane helix</keyword>
<comment type="similarity">
    <text evidence="3">Belongs to the transpeptidase family.</text>
</comment>
<evidence type="ECO:0000256" key="7">
    <source>
        <dbReference type="ARBA" id="ARBA00022984"/>
    </source>
</evidence>
<keyword evidence="9 11" id="KW-0472">Membrane</keyword>
<dbReference type="Proteomes" id="UP000615234">
    <property type="component" value="Unassembled WGS sequence"/>
</dbReference>
<protein>
    <recommendedName>
        <fullName evidence="16">Penicillin-binding protein</fullName>
    </recommendedName>
</protein>
<feature type="domain" description="Penicillin-binding protein dimerisation" evidence="13">
    <location>
        <begin position="64"/>
        <end position="329"/>
    </location>
</feature>
<feature type="transmembrane region" description="Helical" evidence="11">
    <location>
        <begin position="21"/>
        <end position="40"/>
    </location>
</feature>
<evidence type="ECO:0000313" key="14">
    <source>
        <dbReference type="EMBL" id="MBC5662448.1"/>
    </source>
</evidence>
<dbReference type="GO" id="GO:0071555">
    <property type="term" value="P:cell wall organization"/>
    <property type="evidence" value="ECO:0007669"/>
    <property type="project" value="UniProtKB-KW"/>
</dbReference>
<evidence type="ECO:0000256" key="10">
    <source>
        <dbReference type="ARBA" id="ARBA00023316"/>
    </source>
</evidence>
<keyword evidence="5 11" id="KW-0812">Transmembrane</keyword>
<feature type="domain" description="Penicillin-binding protein transpeptidase" evidence="12">
    <location>
        <begin position="604"/>
        <end position="909"/>
    </location>
</feature>
<name>A0A8I0APB6_9FIRM</name>
<dbReference type="AlphaFoldDB" id="A0A8I0APB6"/>
<evidence type="ECO:0000256" key="3">
    <source>
        <dbReference type="ARBA" id="ARBA00007171"/>
    </source>
</evidence>
<evidence type="ECO:0000256" key="1">
    <source>
        <dbReference type="ARBA" id="ARBA00004167"/>
    </source>
</evidence>
<dbReference type="InterPro" id="IPR005311">
    <property type="entry name" value="PBP_dimer"/>
</dbReference>
<dbReference type="Pfam" id="PF03717">
    <property type="entry name" value="PBP_dimer"/>
    <property type="match status" value="1"/>
</dbReference>
<dbReference type="GO" id="GO:0008360">
    <property type="term" value="P:regulation of cell shape"/>
    <property type="evidence" value="ECO:0007669"/>
    <property type="project" value="UniProtKB-KW"/>
</dbReference>
<evidence type="ECO:0000259" key="13">
    <source>
        <dbReference type="Pfam" id="PF03717"/>
    </source>
</evidence>
<dbReference type="InterPro" id="IPR001460">
    <property type="entry name" value="PCN-bd_Tpept"/>
</dbReference>
<comment type="caution">
    <text evidence="14">The sequence shown here is derived from an EMBL/GenBank/DDBJ whole genome shotgun (WGS) entry which is preliminary data.</text>
</comment>
<dbReference type="InterPro" id="IPR050515">
    <property type="entry name" value="Beta-lactam/transpept"/>
</dbReference>
<keyword evidence="4" id="KW-1003">Cell membrane</keyword>
<gene>
    <name evidence="14" type="ORF">H8S09_05995</name>
</gene>
<evidence type="ECO:0000256" key="6">
    <source>
        <dbReference type="ARBA" id="ARBA00022960"/>
    </source>
</evidence>
<dbReference type="PANTHER" id="PTHR30627:SF2">
    <property type="entry name" value="PEPTIDOGLYCAN D,D-TRANSPEPTIDASE MRDA"/>
    <property type="match status" value="1"/>
</dbReference>
<evidence type="ECO:0000256" key="11">
    <source>
        <dbReference type="SAM" id="Phobius"/>
    </source>
</evidence>
<dbReference type="PANTHER" id="PTHR30627">
    <property type="entry name" value="PEPTIDOGLYCAN D,D-TRANSPEPTIDASE"/>
    <property type="match status" value="1"/>
</dbReference>
<keyword evidence="15" id="KW-1185">Reference proteome</keyword>
<keyword evidence="7" id="KW-0573">Peptidoglycan synthesis</keyword>
<keyword evidence="6" id="KW-0133">Cell shape</keyword>
<dbReference type="InterPro" id="IPR036138">
    <property type="entry name" value="PBP_dimer_sf"/>
</dbReference>
<proteinExistence type="inferred from homology"/>
<dbReference type="GO" id="GO:0008658">
    <property type="term" value="F:penicillin binding"/>
    <property type="evidence" value="ECO:0007669"/>
    <property type="project" value="InterPro"/>
</dbReference>
<dbReference type="Gene3D" id="3.40.710.10">
    <property type="entry name" value="DD-peptidase/beta-lactamase superfamily"/>
    <property type="match status" value="1"/>
</dbReference>
<dbReference type="RefSeq" id="WP_186847534.1">
    <property type="nucleotide sequence ID" value="NZ_JACOOX010000003.1"/>
</dbReference>
<evidence type="ECO:0000259" key="12">
    <source>
        <dbReference type="Pfam" id="PF00905"/>
    </source>
</evidence>
<organism evidence="14 15">
    <name type="scientific">Coprococcus hominis</name>
    <name type="common">ex Liu et al. 2022</name>
    <dbReference type="NCBI Taxonomy" id="2763039"/>
    <lineage>
        <taxon>Bacteria</taxon>
        <taxon>Bacillati</taxon>
        <taxon>Bacillota</taxon>
        <taxon>Clostridia</taxon>
        <taxon>Lachnospirales</taxon>
        <taxon>Lachnospiraceae</taxon>
        <taxon>Coprococcus</taxon>
    </lineage>
</organism>
<dbReference type="InterPro" id="IPR012338">
    <property type="entry name" value="Beta-lactam/transpept-like"/>
</dbReference>
<evidence type="ECO:0000256" key="9">
    <source>
        <dbReference type="ARBA" id="ARBA00023136"/>
    </source>
</evidence>
<evidence type="ECO:0000256" key="5">
    <source>
        <dbReference type="ARBA" id="ARBA00022692"/>
    </source>
</evidence>
<dbReference type="GO" id="GO:0009252">
    <property type="term" value="P:peptidoglycan biosynthetic process"/>
    <property type="evidence" value="ECO:0007669"/>
    <property type="project" value="UniProtKB-KW"/>
</dbReference>
<dbReference type="SUPFAM" id="SSF56519">
    <property type="entry name" value="Penicillin binding protein dimerisation domain"/>
    <property type="match status" value="1"/>
</dbReference>
<dbReference type="GO" id="GO:0071972">
    <property type="term" value="F:peptidoglycan L,D-transpeptidase activity"/>
    <property type="evidence" value="ECO:0007669"/>
    <property type="project" value="TreeGrafter"/>
</dbReference>
<dbReference type="Gene3D" id="3.90.1310.10">
    <property type="entry name" value="Penicillin-binding protein 2a (Domain 2)"/>
    <property type="match status" value="1"/>
</dbReference>